<organism evidence="2 3">
    <name type="scientific">Parathalassolituus penaei</name>
    <dbReference type="NCBI Taxonomy" id="2997323"/>
    <lineage>
        <taxon>Bacteria</taxon>
        <taxon>Pseudomonadati</taxon>
        <taxon>Pseudomonadota</taxon>
        <taxon>Gammaproteobacteria</taxon>
        <taxon>Oceanospirillales</taxon>
        <taxon>Oceanospirillaceae</taxon>
        <taxon>Parathalassolituus</taxon>
    </lineage>
</organism>
<dbReference type="Proteomes" id="UP001150830">
    <property type="component" value="Unassembled WGS sequence"/>
</dbReference>
<keyword evidence="1" id="KW-1133">Transmembrane helix</keyword>
<gene>
    <name evidence="2" type="ORF">OUO13_03385</name>
</gene>
<protein>
    <submittedName>
        <fullName evidence="2">Uncharacterized protein</fullName>
    </submittedName>
</protein>
<dbReference type="AlphaFoldDB" id="A0A9X3EH31"/>
<proteinExistence type="predicted"/>
<keyword evidence="1" id="KW-0472">Membrane</keyword>
<dbReference type="RefSeq" id="WP_283172434.1">
    <property type="nucleotide sequence ID" value="NZ_JAPNOA010000016.1"/>
</dbReference>
<evidence type="ECO:0000313" key="2">
    <source>
        <dbReference type="EMBL" id="MCY0964216.1"/>
    </source>
</evidence>
<evidence type="ECO:0000313" key="3">
    <source>
        <dbReference type="Proteomes" id="UP001150830"/>
    </source>
</evidence>
<keyword evidence="1" id="KW-0812">Transmembrane</keyword>
<dbReference type="EMBL" id="JAPNOA010000016">
    <property type="protein sequence ID" value="MCY0964216.1"/>
    <property type="molecule type" value="Genomic_DNA"/>
</dbReference>
<comment type="caution">
    <text evidence="2">The sequence shown here is derived from an EMBL/GenBank/DDBJ whole genome shotgun (WGS) entry which is preliminary data.</text>
</comment>
<reference evidence="2" key="1">
    <citation type="submission" date="2022-11" db="EMBL/GenBank/DDBJ databases">
        <title>Parathalassolutuus dongxingensis gen. nov., sp. nov., a novel member of family Oceanospirillaceae isolated from a coastal shrimp pond in Guangxi, China.</title>
        <authorList>
            <person name="Chen H."/>
        </authorList>
    </citation>
    <scope>NUCLEOTIDE SEQUENCE</scope>
    <source>
        <strain evidence="2">G-43</strain>
    </source>
</reference>
<keyword evidence="3" id="KW-1185">Reference proteome</keyword>
<name>A0A9X3EH31_9GAMM</name>
<sequence>MALFRPRGHDDVDPFTDLLFNALLTFTFLFLVALLLLNPPAKTGIVDPKAEFLITVSWPDGNPNDIDVWVAGPEGEEVSYKRPQAGLMNLDRDDRGMVNDTQVVNGVEISNPINQEVLTIRGRPAGEYVVNLHYFKTQAEGGDENVDLARVPVTVYLAEVNPQLKVLFYNTTVLEKEGDEVTAFRFTITAEGNVTGINQLQKSLVKGPGKS</sequence>
<accession>A0A9X3EH31</accession>
<evidence type="ECO:0000256" key="1">
    <source>
        <dbReference type="SAM" id="Phobius"/>
    </source>
</evidence>
<feature type="transmembrane region" description="Helical" evidence="1">
    <location>
        <begin position="18"/>
        <end position="37"/>
    </location>
</feature>